<dbReference type="InterPro" id="IPR006674">
    <property type="entry name" value="HD_domain"/>
</dbReference>
<evidence type="ECO:0000313" key="3">
    <source>
        <dbReference type="Proteomes" id="UP000235731"/>
    </source>
</evidence>
<accession>A0A2N7PJP1</accession>
<evidence type="ECO:0000313" key="2">
    <source>
        <dbReference type="EMBL" id="PMP63115.1"/>
    </source>
</evidence>
<gene>
    <name evidence="2" type="ORF">C0197_03375</name>
</gene>
<evidence type="ECO:0000259" key="1">
    <source>
        <dbReference type="Pfam" id="PF01966"/>
    </source>
</evidence>
<sequence>MAFFLLLLFFSFYLRFSLMELTLEFAYELLKKEEVPDHIIRHSEKVALISLFLGCLLKEKGEPLDLNLLTCSALLHDIKKMASIKTGENHAFSGYKLMKELGFERAGEIIYAHIFLKAPNPNSPIREEEIVFYADKRVKHDEIVTLKERFKDLRERYGRTLKSLIRMRLLEDMTLLLEKRLFKKIELKPEDLLILNEIKEAKDVLKRCLKGCTTCWRDIFRTRSFS</sequence>
<name>A0A2N7PJP1_9BACT</name>
<reference evidence="2 3" key="1">
    <citation type="submission" date="2018-01" db="EMBL/GenBank/DDBJ databases">
        <title>Metagenomic assembled genomes from two thermal pools in the Uzon Caldera, Kamchatka, Russia.</title>
        <authorList>
            <person name="Wilkins L."/>
            <person name="Ettinger C."/>
        </authorList>
    </citation>
    <scope>NUCLEOTIDE SEQUENCE [LARGE SCALE GENOMIC DNA]</scope>
    <source>
        <strain evidence="2">ZAV-15</strain>
    </source>
</reference>
<comment type="caution">
    <text evidence="2">The sequence shown here is derived from an EMBL/GenBank/DDBJ whole genome shotgun (WGS) entry which is preliminary data.</text>
</comment>
<proteinExistence type="predicted"/>
<dbReference type="Gene3D" id="1.10.3210.10">
    <property type="entry name" value="Hypothetical protein af1432"/>
    <property type="match status" value="1"/>
</dbReference>
<dbReference type="SUPFAM" id="SSF109604">
    <property type="entry name" value="HD-domain/PDEase-like"/>
    <property type="match status" value="1"/>
</dbReference>
<organism evidence="2 3">
    <name type="scientific">Caldimicrobium thiodismutans</name>
    <dbReference type="NCBI Taxonomy" id="1653476"/>
    <lineage>
        <taxon>Bacteria</taxon>
        <taxon>Pseudomonadati</taxon>
        <taxon>Thermodesulfobacteriota</taxon>
        <taxon>Thermodesulfobacteria</taxon>
        <taxon>Thermodesulfobacteriales</taxon>
        <taxon>Thermodesulfobacteriaceae</taxon>
        <taxon>Caldimicrobium</taxon>
    </lineage>
</organism>
<dbReference type="CDD" id="cd00077">
    <property type="entry name" value="HDc"/>
    <property type="match status" value="1"/>
</dbReference>
<dbReference type="AlphaFoldDB" id="A0A2N7PJP1"/>
<dbReference type="InterPro" id="IPR003607">
    <property type="entry name" value="HD/PDEase_dom"/>
</dbReference>
<dbReference type="Proteomes" id="UP000235731">
    <property type="component" value="Unassembled WGS sequence"/>
</dbReference>
<dbReference type="EMBL" id="PNIE01000045">
    <property type="protein sequence ID" value="PMP63115.1"/>
    <property type="molecule type" value="Genomic_DNA"/>
</dbReference>
<dbReference type="Pfam" id="PF01966">
    <property type="entry name" value="HD"/>
    <property type="match status" value="1"/>
</dbReference>
<protein>
    <recommendedName>
        <fullName evidence="1">HD domain-containing protein</fullName>
    </recommendedName>
</protein>
<feature type="domain" description="HD" evidence="1">
    <location>
        <begin position="40"/>
        <end position="136"/>
    </location>
</feature>